<dbReference type="Gene3D" id="3.40.50.1820">
    <property type="entry name" value="alpha/beta hydrolase"/>
    <property type="match status" value="1"/>
</dbReference>
<dbReference type="GO" id="GO:0004252">
    <property type="term" value="F:serine-type endopeptidase activity"/>
    <property type="evidence" value="ECO:0007669"/>
    <property type="project" value="InterPro"/>
</dbReference>
<name>A0AAP6JDS0_9GAMM</name>
<feature type="domain" description="Peptidase S9 prolyl oligopeptidase catalytic" evidence="7">
    <location>
        <begin position="505"/>
        <end position="714"/>
    </location>
</feature>
<evidence type="ECO:0000256" key="4">
    <source>
        <dbReference type="ARBA" id="ARBA00022825"/>
    </source>
</evidence>
<organism evidence="8 9">
    <name type="scientific">Natronospira elongata</name>
    <dbReference type="NCBI Taxonomy" id="3110268"/>
    <lineage>
        <taxon>Bacteria</taxon>
        <taxon>Pseudomonadati</taxon>
        <taxon>Pseudomonadota</taxon>
        <taxon>Gammaproteobacteria</taxon>
        <taxon>Natronospirales</taxon>
        <taxon>Natronospiraceae</taxon>
        <taxon>Natronospira</taxon>
    </lineage>
</organism>
<dbReference type="Proteomes" id="UP001302316">
    <property type="component" value="Unassembled WGS sequence"/>
</dbReference>
<evidence type="ECO:0000256" key="3">
    <source>
        <dbReference type="ARBA" id="ARBA00022801"/>
    </source>
</evidence>
<evidence type="ECO:0000259" key="7">
    <source>
        <dbReference type="Pfam" id="PF00326"/>
    </source>
</evidence>
<dbReference type="Pfam" id="PF26549">
    <property type="entry name" value="Tricorn_N"/>
    <property type="match status" value="1"/>
</dbReference>
<protein>
    <submittedName>
        <fullName evidence="8">S9 family peptidase</fullName>
        <ecNumber evidence="8">3.4.-.-</ecNumber>
    </submittedName>
</protein>
<accession>A0AAP6JDS0</accession>
<dbReference type="InterPro" id="IPR029058">
    <property type="entry name" value="AB_hydrolase_fold"/>
</dbReference>
<dbReference type="AlphaFoldDB" id="A0AAP6JDS0"/>
<keyword evidence="9" id="KW-1185">Reference proteome</keyword>
<dbReference type="EC" id="3.4.-.-" evidence="8"/>
<dbReference type="Pfam" id="PF07676">
    <property type="entry name" value="PD40"/>
    <property type="match status" value="2"/>
</dbReference>
<evidence type="ECO:0000256" key="6">
    <source>
        <dbReference type="SAM" id="SignalP"/>
    </source>
</evidence>
<dbReference type="SUPFAM" id="SSF82171">
    <property type="entry name" value="DPP6 N-terminal domain-like"/>
    <property type="match status" value="1"/>
</dbReference>
<dbReference type="PROSITE" id="PS51257">
    <property type="entry name" value="PROKAR_LIPOPROTEIN"/>
    <property type="match status" value="1"/>
</dbReference>
<feature type="region of interest" description="Disordered" evidence="5">
    <location>
        <begin position="277"/>
        <end position="300"/>
    </location>
</feature>
<dbReference type="InterPro" id="IPR002470">
    <property type="entry name" value="Peptidase_S9A"/>
</dbReference>
<keyword evidence="6" id="KW-0732">Signal</keyword>
<dbReference type="SUPFAM" id="SSF53474">
    <property type="entry name" value="alpha/beta-Hydrolases"/>
    <property type="match status" value="1"/>
</dbReference>
<reference evidence="8 9" key="1">
    <citation type="submission" date="2023-12" db="EMBL/GenBank/DDBJ databases">
        <title>Whole-genome sequencing of halo(alkali)philic microorganisms from hypersaline lakes.</title>
        <authorList>
            <person name="Sorokin D.Y."/>
            <person name="Merkel A.Y."/>
            <person name="Messina E."/>
            <person name="Yakimov M."/>
        </authorList>
    </citation>
    <scope>NUCLEOTIDE SEQUENCE [LARGE SCALE GENOMIC DNA]</scope>
    <source>
        <strain evidence="8 9">AB-CW1</strain>
    </source>
</reference>
<feature type="region of interest" description="Disordered" evidence="5">
    <location>
        <begin position="337"/>
        <end position="358"/>
    </location>
</feature>
<dbReference type="Pfam" id="PF00326">
    <property type="entry name" value="Peptidase_S9"/>
    <property type="match status" value="1"/>
</dbReference>
<dbReference type="InterPro" id="IPR011659">
    <property type="entry name" value="WD40"/>
</dbReference>
<evidence type="ECO:0000313" key="9">
    <source>
        <dbReference type="Proteomes" id="UP001302316"/>
    </source>
</evidence>
<feature type="signal peptide" evidence="6">
    <location>
        <begin position="1"/>
        <end position="21"/>
    </location>
</feature>
<evidence type="ECO:0000256" key="1">
    <source>
        <dbReference type="ARBA" id="ARBA00010040"/>
    </source>
</evidence>
<comment type="caution">
    <text evidence="8">The sequence shown here is derived from an EMBL/GenBank/DDBJ whole genome shotgun (WGS) entry which is preliminary data.</text>
</comment>
<proteinExistence type="inferred from homology"/>
<dbReference type="PANTHER" id="PTHR42776:SF27">
    <property type="entry name" value="DIPEPTIDYL PEPTIDASE FAMILY MEMBER 6"/>
    <property type="match status" value="1"/>
</dbReference>
<sequence length="715" mass="80886">MSLRKSLITVLLAPVLLSACAASPQAEPLKAESLWHWSWAADARLSPDGERLIYVRTEVDREQDRYRTSLWIKHLEQGRHRPLTTHEANDRNPRWSPDGERIAFLSGRRDNGQIWVIDMQGGEARQLTRVEGGAGAPLWSPDGEKIAFASRALTEEEREARREESREAEQREREARGLESGQQMESAPEPVVIEGLRYQADGRADYLPEDPVHLWTVSAEDDGDWPRRATRITHGDHDHGNPAWSGDGDYLYFSGLLEEDADWRLRERHIYRVAVDGEQDPEQLTEGRRNRGTPRPSPDGEWIAFTGSEYRDTPFSYTLTELYVMPADGGEERLLSGDHDRGVADGTSGDMSAPTGGGPRLQWAPDSESIWFTTAVDGQTQLARRSLDGDAVEQLTSYQAGDLAEFSIGGDRISLLWSSPSQPFDVYLADAGSLAQQEDWQRLTRLNDSILGDRELPGYEEVWYESFDGLDIQGWVIRPDDFDPGREYPAILYVHGGPHAMYGTTFFHEFQTLADAGYVVLITNPRGSSGYGHEFGNIIQYEYPGDDYKDLMAGVDWLLEQGYVDADRLGVTGGSGGGLLTAWTVTQTDRFAAAAAQRSVLNWHSFVGTADMNLFFVEAWFSAPPWEDPMQYLERSPLTYVDQVETPILLIHSEEDWRTPLEQTRQFYAQLRMQQKPARMVIFPEASHGLSRQGPPSQRIQRLNHIREWFDDYLQ</sequence>
<feature type="chain" id="PRO_5043046015" evidence="6">
    <location>
        <begin position="22"/>
        <end position="715"/>
    </location>
</feature>
<dbReference type="InterPro" id="IPR011042">
    <property type="entry name" value="6-blade_b-propeller_TolB-like"/>
</dbReference>
<dbReference type="InterPro" id="IPR001375">
    <property type="entry name" value="Peptidase_S9_cat"/>
</dbReference>
<dbReference type="PANTHER" id="PTHR42776">
    <property type="entry name" value="SERINE PEPTIDASE S9 FAMILY MEMBER"/>
    <property type="match status" value="1"/>
</dbReference>
<evidence type="ECO:0000256" key="2">
    <source>
        <dbReference type="ARBA" id="ARBA00022670"/>
    </source>
</evidence>
<keyword evidence="2" id="KW-0645">Protease</keyword>
<dbReference type="RefSeq" id="WP_346050758.1">
    <property type="nucleotide sequence ID" value="NZ_JAYGII010000006.1"/>
</dbReference>
<evidence type="ECO:0000313" key="8">
    <source>
        <dbReference type="EMBL" id="MEA5445128.1"/>
    </source>
</evidence>
<keyword evidence="3 8" id="KW-0378">Hydrolase</keyword>
<dbReference type="FunFam" id="3.40.50.1820:FF:000028">
    <property type="entry name" value="S9 family peptidase"/>
    <property type="match status" value="1"/>
</dbReference>
<evidence type="ECO:0000256" key="5">
    <source>
        <dbReference type="SAM" id="MobiDB-lite"/>
    </source>
</evidence>
<dbReference type="Gene3D" id="2.120.10.30">
    <property type="entry name" value="TolB, C-terminal domain"/>
    <property type="match status" value="3"/>
</dbReference>
<keyword evidence="4" id="KW-0720">Serine protease</keyword>
<dbReference type="EMBL" id="JAYGII010000006">
    <property type="protein sequence ID" value="MEA5445128.1"/>
    <property type="molecule type" value="Genomic_DNA"/>
</dbReference>
<dbReference type="PRINTS" id="PR00862">
    <property type="entry name" value="PROLIGOPTASE"/>
</dbReference>
<feature type="region of interest" description="Disordered" evidence="5">
    <location>
        <begin position="153"/>
        <end position="190"/>
    </location>
</feature>
<gene>
    <name evidence="8" type="ORF">VCB98_04745</name>
</gene>
<dbReference type="GO" id="GO:0006508">
    <property type="term" value="P:proteolysis"/>
    <property type="evidence" value="ECO:0007669"/>
    <property type="project" value="UniProtKB-KW"/>
</dbReference>
<comment type="similarity">
    <text evidence="1">Belongs to the peptidase S9C family.</text>
</comment>
<feature type="compositionally biased region" description="Basic and acidic residues" evidence="5">
    <location>
        <begin position="153"/>
        <end position="177"/>
    </location>
</feature>